<proteinExistence type="predicted"/>
<comment type="caution">
    <text evidence="4">The sequence shown here is derived from an EMBL/GenBank/DDBJ whole genome shotgun (WGS) entry which is preliminary data.</text>
</comment>
<keyword evidence="5" id="KW-1185">Reference proteome</keyword>
<keyword evidence="2" id="KW-0325">Glycoprotein</keyword>
<evidence type="ECO:0000313" key="4">
    <source>
        <dbReference type="EMBL" id="KAH3686966.1"/>
    </source>
</evidence>
<name>A0A9P8QAJ3_WICPI</name>
<organism evidence="4 5">
    <name type="scientific">Wickerhamomyces pijperi</name>
    <name type="common">Yeast</name>
    <name type="synonym">Pichia pijperi</name>
    <dbReference type="NCBI Taxonomy" id="599730"/>
    <lineage>
        <taxon>Eukaryota</taxon>
        <taxon>Fungi</taxon>
        <taxon>Dikarya</taxon>
        <taxon>Ascomycota</taxon>
        <taxon>Saccharomycotina</taxon>
        <taxon>Saccharomycetes</taxon>
        <taxon>Phaffomycetales</taxon>
        <taxon>Wickerhamomycetaceae</taxon>
        <taxon>Wickerhamomyces</taxon>
    </lineage>
</organism>
<accession>A0A9P8QAJ3</accession>
<keyword evidence="1 3" id="KW-0732">Signal</keyword>
<dbReference type="InterPro" id="IPR025928">
    <property type="entry name" value="Flocculin_t3_rpt"/>
</dbReference>
<protein>
    <recommendedName>
        <fullName evidence="6">Secreted protein</fullName>
    </recommendedName>
</protein>
<reference evidence="4" key="2">
    <citation type="submission" date="2021-01" db="EMBL/GenBank/DDBJ databases">
        <authorList>
            <person name="Schikora-Tamarit M.A."/>
        </authorList>
    </citation>
    <scope>NUCLEOTIDE SEQUENCE</scope>
    <source>
        <strain evidence="4">CBS2887</strain>
    </source>
</reference>
<evidence type="ECO:0000256" key="2">
    <source>
        <dbReference type="ARBA" id="ARBA00023180"/>
    </source>
</evidence>
<evidence type="ECO:0000313" key="5">
    <source>
        <dbReference type="Proteomes" id="UP000774326"/>
    </source>
</evidence>
<evidence type="ECO:0008006" key="6">
    <source>
        <dbReference type="Google" id="ProtNLM"/>
    </source>
</evidence>
<gene>
    <name evidence="4" type="ORF">WICPIJ_002052</name>
</gene>
<feature type="signal peptide" evidence="3">
    <location>
        <begin position="1"/>
        <end position="22"/>
    </location>
</feature>
<dbReference type="OrthoDB" id="3998251at2759"/>
<feature type="non-terminal residue" evidence="4">
    <location>
        <position position="1"/>
    </location>
</feature>
<dbReference type="EMBL" id="JAEUBG010001064">
    <property type="protein sequence ID" value="KAH3686966.1"/>
    <property type="molecule type" value="Genomic_DNA"/>
</dbReference>
<evidence type="ECO:0000256" key="3">
    <source>
        <dbReference type="SAM" id="SignalP"/>
    </source>
</evidence>
<reference evidence="4" key="1">
    <citation type="journal article" date="2021" name="Open Biol.">
        <title>Shared evolutionary footprints suggest mitochondrial oxidative damage underlies multiple complex I losses in fungi.</title>
        <authorList>
            <person name="Schikora-Tamarit M.A."/>
            <person name="Marcet-Houben M."/>
            <person name="Nosek J."/>
            <person name="Gabaldon T."/>
        </authorList>
    </citation>
    <scope>NUCLEOTIDE SEQUENCE</scope>
    <source>
        <strain evidence="4">CBS2887</strain>
    </source>
</reference>
<dbReference type="Proteomes" id="UP000774326">
    <property type="component" value="Unassembled WGS sequence"/>
</dbReference>
<sequence length="232" mass="23978">MVRTNNLLTAAAVFATSTVAQSNTDHGIVLDGVLNAENAASFDLSIPSELGPWNAVGVDDNKNLALGFDLSQPADFNGDVVVTAVIDINKDLVIAKRDDAYYTVVATATRPASSGASSASASASGSEGALVTSTATEDDVHTTVVTITSCHDNACSESAVTTGYKVVTTTEESEVTSYTTYCPLTASTTTEEAVHTTVVTITSCHNDACHLTSVTTGYEVVTTTEGTEVTTY</sequence>
<evidence type="ECO:0000256" key="1">
    <source>
        <dbReference type="ARBA" id="ARBA00022729"/>
    </source>
</evidence>
<feature type="chain" id="PRO_5040155803" description="Secreted protein" evidence="3">
    <location>
        <begin position="23"/>
        <end position="232"/>
    </location>
</feature>
<dbReference type="AlphaFoldDB" id="A0A9P8QAJ3"/>
<dbReference type="Pfam" id="PF13928">
    <property type="entry name" value="Flocculin_t3"/>
    <property type="match status" value="2"/>
</dbReference>